<evidence type="ECO:0000313" key="3">
    <source>
        <dbReference type="EMBL" id="BAL58196.1"/>
    </source>
</evidence>
<reference evidence="2" key="2">
    <citation type="journal article" date="2012" name="PLoS ONE">
        <title>A Deeply Branching Thermophilic Bacterium with an Ancient Acetyl-CoA Pathway Dominates a Subsurface Ecosystem.</title>
        <authorList>
            <person name="Takami H."/>
            <person name="Noguchi H."/>
            <person name="Takaki Y."/>
            <person name="Uchiyama I."/>
            <person name="Toyoda A."/>
            <person name="Nishi S."/>
            <person name="Chee G.-J."/>
            <person name="Arai W."/>
            <person name="Nunoura T."/>
            <person name="Itoh T."/>
            <person name="Hattori M."/>
            <person name="Takai K."/>
        </authorList>
    </citation>
    <scope>NUCLEOTIDE SEQUENCE</scope>
</reference>
<dbReference type="InterPro" id="IPR001279">
    <property type="entry name" value="Metallo-B-lactamas"/>
</dbReference>
<feature type="domain" description="Metallo-beta-lactamase" evidence="1">
    <location>
        <begin position="24"/>
        <end position="222"/>
    </location>
</feature>
<dbReference type="PANTHER" id="PTHR42951">
    <property type="entry name" value="METALLO-BETA-LACTAMASE DOMAIN-CONTAINING"/>
    <property type="match status" value="1"/>
</dbReference>
<accession>H5SF76</accession>
<dbReference type="EMBL" id="AP011700">
    <property type="protein sequence ID" value="BAL54812.1"/>
    <property type="molecule type" value="Genomic_DNA"/>
</dbReference>
<proteinExistence type="predicted"/>
<dbReference type="CDD" id="cd07726">
    <property type="entry name" value="ST1585-like_MBL-fold"/>
    <property type="match status" value="1"/>
</dbReference>
<sequence length="302" mass="33767">MGVTERVAGDLYILDTGMLGLERYGALYILKAPQPAIIETGFSHTLDKTLQALDELEIRRQDVAYIMPTHVHLDHAGGTGHLAEACPNATVIVHEQGAPHVIDPTKLLESVQRAVGPLFPFYGTLKPTPKERVLSVKGGEVFHLGDGYELEVIAAPGHAPHQVCFFERKLRGLFTADAAGIYRPWGAGLLLTTPPPAFHLEQSLETLARLKALHPKLLLYTHWGAHTDISLLDQYAQMLQDWVSEIERAKKTLTDDQAVKEHFVQRETPRLKEHYPELILRGEIEMNVQGVLLYLKRFRGIT</sequence>
<keyword evidence="2" id="KW-0378">Hydrolase</keyword>
<dbReference type="InterPro" id="IPR050855">
    <property type="entry name" value="NDM-1-like"/>
</dbReference>
<gene>
    <name evidence="2" type="ORF">HGMM_F20D08C33</name>
    <name evidence="3" type="ORF">HGMM_F54G04C37</name>
</gene>
<dbReference type="Gene3D" id="3.60.15.10">
    <property type="entry name" value="Ribonuclease Z/Hydroxyacylglutathione hydrolase-like"/>
    <property type="match status" value="1"/>
</dbReference>
<dbReference type="EMBL" id="AP011795">
    <property type="protein sequence ID" value="BAL58196.1"/>
    <property type="molecule type" value="Genomic_DNA"/>
</dbReference>
<dbReference type="InterPro" id="IPR037482">
    <property type="entry name" value="ST1585_MBL-fold"/>
</dbReference>
<evidence type="ECO:0000259" key="1">
    <source>
        <dbReference type="SMART" id="SM00849"/>
    </source>
</evidence>
<dbReference type="Pfam" id="PF00753">
    <property type="entry name" value="Lactamase_B"/>
    <property type="match status" value="1"/>
</dbReference>
<name>H5SF76_9BACT</name>
<protein>
    <submittedName>
        <fullName evidence="2">Zn-dependent hydrolase</fullName>
    </submittedName>
</protein>
<dbReference type="SUPFAM" id="SSF56281">
    <property type="entry name" value="Metallo-hydrolase/oxidoreductase"/>
    <property type="match status" value="1"/>
</dbReference>
<dbReference type="InterPro" id="IPR036866">
    <property type="entry name" value="RibonucZ/Hydroxyglut_hydro"/>
</dbReference>
<dbReference type="PANTHER" id="PTHR42951:SF22">
    <property type="entry name" value="METALLO BETA-LACTAMASE SUPERFAMILY LIPOPROTEIN"/>
    <property type="match status" value="1"/>
</dbReference>
<reference evidence="2" key="1">
    <citation type="journal article" date="2005" name="Environ. Microbiol.">
        <title>Genetic and functional properties of uncultivated thermophilic crenarchaeotes from a subsurface gold mine as revealed by analysis of genome fragments.</title>
        <authorList>
            <person name="Nunoura T."/>
            <person name="Hirayama H."/>
            <person name="Takami H."/>
            <person name="Oida H."/>
            <person name="Nishi S."/>
            <person name="Shimamura S."/>
            <person name="Suzuki Y."/>
            <person name="Inagaki F."/>
            <person name="Takai K."/>
            <person name="Nealson K.H."/>
            <person name="Horikoshi K."/>
        </authorList>
    </citation>
    <scope>NUCLEOTIDE SEQUENCE</scope>
</reference>
<dbReference type="AlphaFoldDB" id="H5SF76"/>
<organism evidence="2">
    <name type="scientific">uncultured Acetothermia bacterium</name>
    <dbReference type="NCBI Taxonomy" id="236499"/>
    <lineage>
        <taxon>Bacteria</taxon>
        <taxon>Candidatus Bipolaricaulota</taxon>
        <taxon>environmental samples</taxon>
    </lineage>
</organism>
<dbReference type="GO" id="GO:0016787">
    <property type="term" value="F:hydrolase activity"/>
    <property type="evidence" value="ECO:0007669"/>
    <property type="project" value="UniProtKB-KW"/>
</dbReference>
<dbReference type="SMART" id="SM00849">
    <property type="entry name" value="Lactamase_B"/>
    <property type="match status" value="1"/>
</dbReference>
<evidence type="ECO:0000313" key="2">
    <source>
        <dbReference type="EMBL" id="BAL54812.1"/>
    </source>
</evidence>